<dbReference type="GeneID" id="56948597"/>
<organism evidence="1 2">
    <name type="scientific">Janthinobacterium lividum</name>
    <dbReference type="NCBI Taxonomy" id="29581"/>
    <lineage>
        <taxon>Bacteria</taxon>
        <taxon>Pseudomonadati</taxon>
        <taxon>Pseudomonadota</taxon>
        <taxon>Betaproteobacteria</taxon>
        <taxon>Burkholderiales</taxon>
        <taxon>Oxalobacteraceae</taxon>
        <taxon>Janthinobacterium</taxon>
    </lineage>
</organism>
<reference evidence="1 2" key="1">
    <citation type="submission" date="2021-03" db="EMBL/GenBank/DDBJ databases">
        <title>Draft genome sequence of Janthinobacterium sp. strain PLB02 isolated from infected primmorphs (Lubomirskia baicalensis).</title>
        <authorList>
            <person name="Chernogor L.I."/>
            <person name="Belikov S.I."/>
            <person name="Petrushin I.S."/>
        </authorList>
    </citation>
    <scope>NUCLEOTIDE SEQUENCE [LARGE SCALE GENOMIC DNA]</scope>
    <source>
        <strain evidence="1 2">PLB02</strain>
    </source>
</reference>
<dbReference type="EMBL" id="CP071520">
    <property type="protein sequence ID" value="QSX95802.1"/>
    <property type="molecule type" value="Genomic_DNA"/>
</dbReference>
<evidence type="ECO:0000313" key="1">
    <source>
        <dbReference type="EMBL" id="QSX95802.1"/>
    </source>
</evidence>
<dbReference type="AlphaFoldDB" id="A0AAJ4MRZ0"/>
<accession>A0AAJ4MRZ0</accession>
<evidence type="ECO:0000313" key="2">
    <source>
        <dbReference type="Proteomes" id="UP000662821"/>
    </source>
</evidence>
<evidence type="ECO:0008006" key="3">
    <source>
        <dbReference type="Google" id="ProtNLM"/>
    </source>
</evidence>
<proteinExistence type="predicted"/>
<name>A0AAJ4MRZ0_9BURK</name>
<gene>
    <name evidence="1" type="ORF">J3P46_24700</name>
</gene>
<dbReference type="RefSeq" id="WP_052140504.1">
    <property type="nucleotide sequence ID" value="NZ_CBCRWJ010000003.1"/>
</dbReference>
<protein>
    <recommendedName>
        <fullName evidence="3">DUF1353 domain-containing protein</fullName>
    </recommendedName>
</protein>
<sequence>MPKNFGMPGNAWRYALGSDYGYCSPLLDGIEFENEWVTIRESAIRIRAGYAWDGCSPCISVLGLFYVGTPDGAQHLGLPATYHASLVHDVLCQWRADIPVTRAQSIAIFQQLLREVRFPLAGLYAGAVFLFGPRRDFMRPGARAAVAAPHPPGATLKRR</sequence>
<dbReference type="Proteomes" id="UP000662821">
    <property type="component" value="Chromosome"/>
</dbReference>